<keyword evidence="10" id="KW-0496">Mitochondrion</keyword>
<keyword evidence="16" id="KW-1185">Reference proteome</keyword>
<dbReference type="AlphaFoldDB" id="A0A8H3XA88"/>
<evidence type="ECO:0000256" key="8">
    <source>
        <dbReference type="ARBA" id="ARBA00022982"/>
    </source>
</evidence>
<evidence type="ECO:0000256" key="13">
    <source>
        <dbReference type="ARBA" id="ARBA00030987"/>
    </source>
</evidence>
<evidence type="ECO:0000256" key="9">
    <source>
        <dbReference type="ARBA" id="ARBA00022989"/>
    </source>
</evidence>
<comment type="similarity">
    <text evidence="2">Belongs to the complex I NDUFB4 subunit family.</text>
</comment>
<accession>A0A8H3XA88</accession>
<evidence type="ECO:0000256" key="2">
    <source>
        <dbReference type="ARBA" id="ARBA00007260"/>
    </source>
</evidence>
<keyword evidence="5" id="KW-0679">Respiratory chain</keyword>
<evidence type="ECO:0000256" key="12">
    <source>
        <dbReference type="ARBA" id="ARBA00030212"/>
    </source>
</evidence>
<evidence type="ECO:0000256" key="1">
    <source>
        <dbReference type="ARBA" id="ARBA00004434"/>
    </source>
</evidence>
<evidence type="ECO:0000313" key="15">
    <source>
        <dbReference type="EMBL" id="KAF0436897.1"/>
    </source>
</evidence>
<dbReference type="InterPro" id="IPR009866">
    <property type="entry name" value="NADH_UbQ_OxRdtase_NDUFB4_su"/>
</dbReference>
<keyword evidence="8" id="KW-0249">Electron transport</keyword>
<reference evidence="15 16" key="1">
    <citation type="journal article" date="2019" name="Environ. Microbiol.">
        <title>At the nexus of three kingdoms: the genome of the mycorrhizal fungus Gigaspora margarita provides insights into plant, endobacterial and fungal interactions.</title>
        <authorList>
            <person name="Venice F."/>
            <person name="Ghignone S."/>
            <person name="Salvioli di Fossalunga A."/>
            <person name="Amselem J."/>
            <person name="Novero M."/>
            <person name="Xianan X."/>
            <person name="Sedzielewska Toro K."/>
            <person name="Morin E."/>
            <person name="Lipzen A."/>
            <person name="Grigoriev I.V."/>
            <person name="Henrissat B."/>
            <person name="Martin F.M."/>
            <person name="Bonfante P."/>
        </authorList>
    </citation>
    <scope>NUCLEOTIDE SEQUENCE [LARGE SCALE GENOMIC DNA]</scope>
    <source>
        <strain evidence="15 16">BEG34</strain>
    </source>
</reference>
<organism evidence="15 16">
    <name type="scientific">Gigaspora margarita</name>
    <dbReference type="NCBI Taxonomy" id="4874"/>
    <lineage>
        <taxon>Eukaryota</taxon>
        <taxon>Fungi</taxon>
        <taxon>Fungi incertae sedis</taxon>
        <taxon>Mucoromycota</taxon>
        <taxon>Glomeromycotina</taxon>
        <taxon>Glomeromycetes</taxon>
        <taxon>Diversisporales</taxon>
        <taxon>Gigasporaceae</taxon>
        <taxon>Gigaspora</taxon>
    </lineage>
</organism>
<keyword evidence="9 14" id="KW-1133">Transmembrane helix</keyword>
<keyword evidence="7" id="KW-0999">Mitochondrion inner membrane</keyword>
<evidence type="ECO:0000256" key="14">
    <source>
        <dbReference type="SAM" id="Phobius"/>
    </source>
</evidence>
<dbReference type="EMBL" id="WTPW01001423">
    <property type="protein sequence ID" value="KAF0436897.1"/>
    <property type="molecule type" value="Genomic_DNA"/>
</dbReference>
<evidence type="ECO:0000256" key="7">
    <source>
        <dbReference type="ARBA" id="ARBA00022792"/>
    </source>
</evidence>
<evidence type="ECO:0000256" key="3">
    <source>
        <dbReference type="ARBA" id="ARBA00018681"/>
    </source>
</evidence>
<evidence type="ECO:0000256" key="6">
    <source>
        <dbReference type="ARBA" id="ARBA00022692"/>
    </source>
</evidence>
<dbReference type="OrthoDB" id="15108at2759"/>
<keyword evidence="6 14" id="KW-0812">Transmembrane</keyword>
<name>A0A8H3XA88_GIGMA</name>
<dbReference type="GO" id="GO:0005743">
    <property type="term" value="C:mitochondrial inner membrane"/>
    <property type="evidence" value="ECO:0007669"/>
    <property type="project" value="UniProtKB-SubCell"/>
</dbReference>
<evidence type="ECO:0000313" key="16">
    <source>
        <dbReference type="Proteomes" id="UP000439903"/>
    </source>
</evidence>
<gene>
    <name evidence="15" type="ORF">F8M41_004619</name>
</gene>
<proteinExistence type="inferred from homology"/>
<sequence>MKLDQRSMGNLGLLVDPQSIYRSPIMAGDHDILIKDPAYERWGYMRDETYKHFRFTNSRNIRIAIIGCVIIPVGIGVLAFSCDYKVNWNNAFKKSSSVYKEKN</sequence>
<keyword evidence="4" id="KW-0813">Transport</keyword>
<dbReference type="Proteomes" id="UP000439903">
    <property type="component" value="Unassembled WGS sequence"/>
</dbReference>
<evidence type="ECO:0000256" key="4">
    <source>
        <dbReference type="ARBA" id="ARBA00022448"/>
    </source>
</evidence>
<dbReference type="Pfam" id="PF07225">
    <property type="entry name" value="NDUF_B4"/>
    <property type="match status" value="1"/>
</dbReference>
<keyword evidence="11 14" id="KW-0472">Membrane</keyword>
<evidence type="ECO:0000256" key="5">
    <source>
        <dbReference type="ARBA" id="ARBA00022660"/>
    </source>
</evidence>
<protein>
    <recommendedName>
        <fullName evidence="3">NADH dehydrogenase [ubiquinone] 1 beta subcomplex subunit 4</fullName>
    </recommendedName>
    <alternativeName>
        <fullName evidence="12">Complex I-B15</fullName>
    </alternativeName>
    <alternativeName>
        <fullName evidence="13">NADH-ubiquinone oxidoreductase B15 subunit</fullName>
    </alternativeName>
</protein>
<comment type="caution">
    <text evidence="15">The sequence shown here is derived from an EMBL/GenBank/DDBJ whole genome shotgun (WGS) entry which is preliminary data.</text>
</comment>
<comment type="subcellular location">
    <subcellularLocation>
        <location evidence="1">Mitochondrion inner membrane</location>
        <topology evidence="1">Single-pass membrane protein</topology>
    </subcellularLocation>
</comment>
<evidence type="ECO:0000256" key="10">
    <source>
        <dbReference type="ARBA" id="ARBA00023128"/>
    </source>
</evidence>
<evidence type="ECO:0000256" key="11">
    <source>
        <dbReference type="ARBA" id="ARBA00023136"/>
    </source>
</evidence>
<feature type="transmembrane region" description="Helical" evidence="14">
    <location>
        <begin position="61"/>
        <end position="80"/>
    </location>
</feature>